<dbReference type="GO" id="GO:0016787">
    <property type="term" value="F:hydrolase activity"/>
    <property type="evidence" value="ECO:0007669"/>
    <property type="project" value="UniProtKB-KW"/>
</dbReference>
<dbReference type="Pfam" id="PF25000">
    <property type="entry name" value="DUF7779"/>
    <property type="match status" value="1"/>
</dbReference>
<gene>
    <name evidence="2" type="ORF">B0H16DRAFT_1339045</name>
</gene>
<sequence length="710" mass="80064">MHKYFNQTQTQQHIFLLYGVGGAGKTQIALKFIEESSCFSDIFVIDASTQDTIDAGLKNIAVIKAGSTSQDALNWLKGKKDQWLLLFDNADDPEIDLHSFFPQCAHGNIIITSRNPGLRVYAGLYAQVSDMEETDAIKLLLRSAVQEVTPRNEEMAAEIVQELVYLPLAISQAGAFIAKSGALNTYLELYKQNKVQLLSKKPAQSHDDYPWTVYTTWQISFDKLSEPAQTLLQLCSFLHYRGISERIFSKASACGAICASLQGLQKPMEFLSWYLGPTGDWDSLRFTEVTNQLRAYSLIDFNADTRLFSIHPLVHSWSQSTLKDEEVYHYSMITIVGMAITPLRLRDLQRESLWLLPHIDSLCKGQTHIPPDFNVYYSAIYFYAGRHKESAELDLVNFEEQRESLGKDHPATLHAMGELAYTYHKLGRLNEAEEIAGIVLHRLKETLGEDHPYTLFAMANLGAIYSQQGQLHKAEELESVLLQKGKEIFGEDHPDTLLAMGDLAWTYSKLGQLNRAEELEVVVLKKQKGILGEDHPDTLLAMANLGSTYSQQGQLYKAEELESVVLQKRKEILGEDHPDTLLAMGELAWTYRKLGQLNRAEELEIVVLKKRKEILGEDHPDTLHTMGSLGATYNQQGQLHKAEELESVVLQKRKEILGEDHPDTLLAMGNLAWTHHKLSQLNKAEELEVVVLEKLRIVLKFVAAFLGVPV</sequence>
<dbReference type="GO" id="GO:0043531">
    <property type="term" value="F:ADP binding"/>
    <property type="evidence" value="ECO:0007669"/>
    <property type="project" value="InterPro"/>
</dbReference>
<evidence type="ECO:0000313" key="3">
    <source>
        <dbReference type="Proteomes" id="UP001215598"/>
    </source>
</evidence>
<protein>
    <submittedName>
        <fullName evidence="2">P-loop containing nucleoside triphosphate hydrolase protein</fullName>
    </submittedName>
</protein>
<dbReference type="AlphaFoldDB" id="A0AAD7HB43"/>
<comment type="caution">
    <text evidence="2">The sequence shown here is derived from an EMBL/GenBank/DDBJ whole genome shotgun (WGS) entry which is preliminary data.</text>
</comment>
<dbReference type="SUPFAM" id="SSF52540">
    <property type="entry name" value="P-loop containing nucleoside triphosphate hydrolases"/>
    <property type="match status" value="1"/>
</dbReference>
<dbReference type="InterPro" id="IPR053137">
    <property type="entry name" value="NLR-like"/>
</dbReference>
<dbReference type="Pfam" id="PF13374">
    <property type="entry name" value="TPR_10"/>
    <property type="match status" value="6"/>
</dbReference>
<dbReference type="PANTHER" id="PTHR46082:SF6">
    <property type="entry name" value="AAA+ ATPASE DOMAIN-CONTAINING PROTEIN-RELATED"/>
    <property type="match status" value="1"/>
</dbReference>
<keyword evidence="2" id="KW-0378">Hydrolase</keyword>
<reference evidence="2" key="1">
    <citation type="submission" date="2023-03" db="EMBL/GenBank/DDBJ databases">
        <title>Massive genome expansion in bonnet fungi (Mycena s.s.) driven by repeated elements and novel gene families across ecological guilds.</title>
        <authorList>
            <consortium name="Lawrence Berkeley National Laboratory"/>
            <person name="Harder C.B."/>
            <person name="Miyauchi S."/>
            <person name="Viragh M."/>
            <person name="Kuo A."/>
            <person name="Thoen E."/>
            <person name="Andreopoulos B."/>
            <person name="Lu D."/>
            <person name="Skrede I."/>
            <person name="Drula E."/>
            <person name="Henrissat B."/>
            <person name="Morin E."/>
            <person name="Kohler A."/>
            <person name="Barry K."/>
            <person name="LaButti K."/>
            <person name="Morin E."/>
            <person name="Salamov A."/>
            <person name="Lipzen A."/>
            <person name="Mereny Z."/>
            <person name="Hegedus B."/>
            <person name="Baldrian P."/>
            <person name="Stursova M."/>
            <person name="Weitz H."/>
            <person name="Taylor A."/>
            <person name="Grigoriev I.V."/>
            <person name="Nagy L.G."/>
            <person name="Martin F."/>
            <person name="Kauserud H."/>
        </authorList>
    </citation>
    <scope>NUCLEOTIDE SEQUENCE</scope>
    <source>
        <strain evidence="2">CBHHK182m</strain>
    </source>
</reference>
<dbReference type="InterPro" id="IPR011990">
    <property type="entry name" value="TPR-like_helical_dom_sf"/>
</dbReference>
<keyword evidence="3" id="KW-1185">Reference proteome</keyword>
<dbReference type="InterPro" id="IPR027417">
    <property type="entry name" value="P-loop_NTPase"/>
</dbReference>
<proteinExistence type="predicted"/>
<evidence type="ECO:0000259" key="1">
    <source>
        <dbReference type="Pfam" id="PF25000"/>
    </source>
</evidence>
<dbReference type="Gene3D" id="3.40.50.300">
    <property type="entry name" value="P-loop containing nucleotide triphosphate hydrolases"/>
    <property type="match status" value="1"/>
</dbReference>
<accession>A0AAD7HB43</accession>
<dbReference type="EMBL" id="JARKIB010000291">
    <property type="protein sequence ID" value="KAJ7716439.1"/>
    <property type="molecule type" value="Genomic_DNA"/>
</dbReference>
<organism evidence="2 3">
    <name type="scientific">Mycena metata</name>
    <dbReference type="NCBI Taxonomy" id="1033252"/>
    <lineage>
        <taxon>Eukaryota</taxon>
        <taxon>Fungi</taxon>
        <taxon>Dikarya</taxon>
        <taxon>Basidiomycota</taxon>
        <taxon>Agaricomycotina</taxon>
        <taxon>Agaricomycetes</taxon>
        <taxon>Agaricomycetidae</taxon>
        <taxon>Agaricales</taxon>
        <taxon>Marasmiineae</taxon>
        <taxon>Mycenaceae</taxon>
        <taxon>Mycena</taxon>
    </lineage>
</organism>
<evidence type="ECO:0000313" key="2">
    <source>
        <dbReference type="EMBL" id="KAJ7716439.1"/>
    </source>
</evidence>
<dbReference type="PANTHER" id="PTHR46082">
    <property type="entry name" value="ATP/GTP-BINDING PROTEIN-RELATED"/>
    <property type="match status" value="1"/>
</dbReference>
<name>A0AAD7HB43_9AGAR</name>
<feature type="domain" description="DUF7779" evidence="1">
    <location>
        <begin position="220"/>
        <end position="326"/>
    </location>
</feature>
<dbReference type="InterPro" id="IPR056681">
    <property type="entry name" value="DUF7779"/>
</dbReference>
<dbReference type="Gene3D" id="1.25.40.10">
    <property type="entry name" value="Tetratricopeptide repeat domain"/>
    <property type="match status" value="2"/>
</dbReference>
<dbReference type="SUPFAM" id="SSF48452">
    <property type="entry name" value="TPR-like"/>
    <property type="match status" value="3"/>
</dbReference>
<dbReference type="Proteomes" id="UP001215598">
    <property type="component" value="Unassembled WGS sequence"/>
</dbReference>